<dbReference type="AlphaFoldDB" id="A0A367ZJ11"/>
<accession>A0A367ZJ11</accession>
<proteinExistence type="predicted"/>
<comment type="caution">
    <text evidence="1">The sequence shown here is derived from an EMBL/GenBank/DDBJ whole genome shotgun (WGS) entry which is preliminary data.</text>
</comment>
<reference evidence="1 2" key="1">
    <citation type="submission" date="2018-05" db="EMBL/GenBank/DDBJ databases">
        <title>A metagenomic window into the 2 km-deep terrestrial subsurface aquifer revealed taxonomically and functionally diverse microbial community comprising novel uncultured bacterial lineages.</title>
        <authorList>
            <person name="Kadnikov V.V."/>
            <person name="Mardanov A.V."/>
            <person name="Beletsky A.V."/>
            <person name="Banks D."/>
            <person name="Pimenov N.V."/>
            <person name="Frank Y.A."/>
            <person name="Karnachuk O.V."/>
            <person name="Ravin N.V."/>
        </authorList>
    </citation>
    <scope>NUCLEOTIDE SEQUENCE [LARGE SCALE GENOMIC DNA]</scope>
    <source>
        <strain evidence="1">BY5</strain>
    </source>
</reference>
<dbReference type="EMBL" id="QOQW01000027">
    <property type="protein sequence ID" value="RCK78124.1"/>
    <property type="molecule type" value="Genomic_DNA"/>
</dbReference>
<dbReference type="Proteomes" id="UP000252355">
    <property type="component" value="Unassembled WGS sequence"/>
</dbReference>
<organism evidence="1 2">
    <name type="scientific">Candidatus Ozemobacter sibiricus</name>
    <dbReference type="NCBI Taxonomy" id="2268124"/>
    <lineage>
        <taxon>Bacteria</taxon>
        <taxon>Candidatus Ozemobacteria</taxon>
        <taxon>Candidatus Ozemobacterales</taxon>
        <taxon>Candidatus Ozemobacteraceae</taxon>
        <taxon>Candidatus Ozemobacter</taxon>
    </lineage>
</organism>
<evidence type="ECO:0000313" key="2">
    <source>
        <dbReference type="Proteomes" id="UP000252355"/>
    </source>
</evidence>
<gene>
    <name evidence="1" type="ORF">OZSIB_1773</name>
</gene>
<evidence type="ECO:0000313" key="1">
    <source>
        <dbReference type="EMBL" id="RCK78124.1"/>
    </source>
</evidence>
<name>A0A367ZJ11_9BACT</name>
<protein>
    <submittedName>
        <fullName evidence="1">Uncharacterized protein</fullName>
    </submittedName>
</protein>
<sequence>MSLVPFQTVTVGELAPAGGSKPGGRPSLPAGLDAAIRDLDRVCQMQGGAIELEFRTAPTFAAALPTWGERHQVVFLPDHDQGCGRDREVVRLGALGIRSQRHVWLNGEPRRVAYFHHLRIHPRWRGGTTLARGFRAFRREAEREPVAATFTAILSGNQTARALLENQDGRGPLPRYLPLCSYQTVLFPLRGPNARWPRRARPSPRVADLEIRALTPADRPALDELWAAGAAWHDGLPVLASGPEPLPDLPVTGFLGAWRAGRLVAAFALWDQSPVKPIRLAGGEGWWGHLWRLGRAVLGLPAPDQDIPYRLLDPWTARPGETRAVVALLDAALAQARGQGAVFAAWGVPAAHPMARVRQRFFHLPYASQIYQVVWPDETPFAVSPGHQFWLSLGML</sequence>